<protein>
    <submittedName>
        <fullName evidence="1">Uncharacterized protein</fullName>
    </submittedName>
</protein>
<reference evidence="1 2" key="1">
    <citation type="submission" date="2019-03" db="EMBL/GenBank/DDBJ databases">
        <title>Genomic Encyclopedia of Archaeal and Bacterial Type Strains, Phase II (KMG-II): from individual species to whole genera.</title>
        <authorList>
            <person name="Goeker M."/>
        </authorList>
    </citation>
    <scope>NUCLEOTIDE SEQUENCE [LARGE SCALE GENOMIC DNA]</scope>
    <source>
        <strain evidence="1 2">DSM 19035</strain>
    </source>
</reference>
<dbReference type="AlphaFoldDB" id="A0A4R6T1D7"/>
<dbReference type="Proteomes" id="UP000295620">
    <property type="component" value="Unassembled WGS sequence"/>
</dbReference>
<evidence type="ECO:0000313" key="1">
    <source>
        <dbReference type="EMBL" id="TDQ12215.1"/>
    </source>
</evidence>
<gene>
    <name evidence="1" type="ORF">ATK78_1349</name>
</gene>
<dbReference type="EMBL" id="SNYC01000003">
    <property type="protein sequence ID" value="TDQ12215.1"/>
    <property type="molecule type" value="Genomic_DNA"/>
</dbReference>
<dbReference type="OrthoDB" id="1495502at2"/>
<dbReference type="RefSeq" id="WP_133575223.1">
    <property type="nucleotide sequence ID" value="NZ_SNYC01000003.1"/>
</dbReference>
<accession>A0A4R6T1D7</accession>
<evidence type="ECO:0000313" key="2">
    <source>
        <dbReference type="Proteomes" id="UP000295620"/>
    </source>
</evidence>
<comment type="caution">
    <text evidence="1">The sequence shown here is derived from an EMBL/GenBank/DDBJ whole genome shotgun (WGS) entry which is preliminary data.</text>
</comment>
<proteinExistence type="predicted"/>
<organism evidence="1 2">
    <name type="scientific">Pedobacter metabolipauper</name>
    <dbReference type="NCBI Taxonomy" id="425513"/>
    <lineage>
        <taxon>Bacteria</taxon>
        <taxon>Pseudomonadati</taxon>
        <taxon>Bacteroidota</taxon>
        <taxon>Sphingobacteriia</taxon>
        <taxon>Sphingobacteriales</taxon>
        <taxon>Sphingobacteriaceae</taxon>
        <taxon>Pedobacter</taxon>
    </lineage>
</organism>
<name>A0A4R6T1D7_9SPHI</name>
<sequence length="60" mass="7001">MEDLKEYAALVERMRIAQNEYFRTRAQVAMSVSIKLEKLVDEATESILGPDRIINQQKLF</sequence>
<keyword evidence="2" id="KW-1185">Reference proteome</keyword>